<keyword evidence="3" id="KW-1185">Reference proteome</keyword>
<dbReference type="EMBL" id="JNBY01000093">
    <property type="protein sequence ID" value="KDN84209.1"/>
    <property type="molecule type" value="Genomic_DNA"/>
</dbReference>
<evidence type="ECO:0000313" key="2">
    <source>
        <dbReference type="EMBL" id="KDN84209.1"/>
    </source>
</evidence>
<protein>
    <submittedName>
        <fullName evidence="2">Uncharacterized protein</fullName>
    </submittedName>
</protein>
<organism evidence="2 3">
    <name type="scientific">Kitasatospora cheerisanensis KCTC 2395</name>
    <dbReference type="NCBI Taxonomy" id="1348663"/>
    <lineage>
        <taxon>Bacteria</taxon>
        <taxon>Bacillati</taxon>
        <taxon>Actinomycetota</taxon>
        <taxon>Actinomycetes</taxon>
        <taxon>Kitasatosporales</taxon>
        <taxon>Streptomycetaceae</taxon>
        <taxon>Kitasatospora</taxon>
    </lineage>
</organism>
<dbReference type="Proteomes" id="UP000027178">
    <property type="component" value="Unassembled WGS sequence"/>
</dbReference>
<sequence>MSGRTRRASGSPSRGRAPRRARPAPGLAGPPQVLRVAAERRHRLGDQRVQLVQFGVQRAEQLVVGECEVVDLHPQGGHVHVQGQPGQLGRRDPLLQLLPLRIRPHLDARYAHPGNPTGAAAPPDRVTVVHAGGAPSTTRN</sequence>
<dbReference type="AlphaFoldDB" id="A0A066YW77"/>
<gene>
    <name evidence="2" type="ORF">KCH_40000</name>
</gene>
<dbReference type="HOGENOM" id="CLU_1832480_0_0_11"/>
<comment type="caution">
    <text evidence="2">The sequence shown here is derived from an EMBL/GenBank/DDBJ whole genome shotgun (WGS) entry which is preliminary data.</text>
</comment>
<evidence type="ECO:0000313" key="3">
    <source>
        <dbReference type="Proteomes" id="UP000027178"/>
    </source>
</evidence>
<proteinExistence type="predicted"/>
<name>A0A066YW77_9ACTN</name>
<reference evidence="2 3" key="1">
    <citation type="submission" date="2014-05" db="EMBL/GenBank/DDBJ databases">
        <title>Draft Genome Sequence of Kitasatospora cheerisanensis KCTC 2395.</title>
        <authorList>
            <person name="Nam D.H."/>
        </authorList>
    </citation>
    <scope>NUCLEOTIDE SEQUENCE [LARGE SCALE GENOMIC DNA]</scope>
    <source>
        <strain evidence="2 3">KCTC 2395</strain>
    </source>
</reference>
<evidence type="ECO:0000256" key="1">
    <source>
        <dbReference type="SAM" id="MobiDB-lite"/>
    </source>
</evidence>
<accession>A0A066YW77</accession>
<feature type="region of interest" description="Disordered" evidence="1">
    <location>
        <begin position="1"/>
        <end position="32"/>
    </location>
</feature>